<dbReference type="SUPFAM" id="SSF46955">
    <property type="entry name" value="Putative DNA-binding domain"/>
    <property type="match status" value="1"/>
</dbReference>
<keyword evidence="4" id="KW-1185">Reference proteome</keyword>
<dbReference type="Pfam" id="PF13411">
    <property type="entry name" value="MerR_1"/>
    <property type="match status" value="1"/>
</dbReference>
<organism evidence="3 4">
    <name type="scientific">Micromonospora parastrephiae</name>
    <dbReference type="NCBI Taxonomy" id="2806101"/>
    <lineage>
        <taxon>Bacteria</taxon>
        <taxon>Bacillati</taxon>
        <taxon>Actinomycetota</taxon>
        <taxon>Actinomycetes</taxon>
        <taxon>Micromonosporales</taxon>
        <taxon>Micromonosporaceae</taxon>
        <taxon>Micromonospora</taxon>
    </lineage>
</organism>
<dbReference type="SMART" id="SM00422">
    <property type="entry name" value="HTH_MERR"/>
    <property type="match status" value="1"/>
</dbReference>
<sequence>MQIGEVAERAGLSLRTIRYYEEVGLIVPSARSQGGFRLYTDADVDRLRVVKRMKPLEFSLEQMRDLLAIVDQLSGGARLTKAERQRLLDTLAGYREAVHERCAALRAQLATAEEFAATLTGHMDCLQSPTASRATASG</sequence>
<evidence type="ECO:0000313" key="4">
    <source>
        <dbReference type="Proteomes" id="UP000601027"/>
    </source>
</evidence>
<protein>
    <submittedName>
        <fullName evidence="3">MerR family transcriptional regulator</fullName>
    </submittedName>
</protein>
<dbReference type="PROSITE" id="PS00552">
    <property type="entry name" value="HTH_MERR_1"/>
    <property type="match status" value="1"/>
</dbReference>
<dbReference type="EMBL" id="JAEVHM010000005">
    <property type="protein sequence ID" value="MBM0230870.1"/>
    <property type="molecule type" value="Genomic_DNA"/>
</dbReference>
<dbReference type="Proteomes" id="UP000601027">
    <property type="component" value="Unassembled WGS sequence"/>
</dbReference>
<dbReference type="PRINTS" id="PR00040">
    <property type="entry name" value="HTHMERR"/>
</dbReference>
<dbReference type="InterPro" id="IPR009061">
    <property type="entry name" value="DNA-bd_dom_put_sf"/>
</dbReference>
<evidence type="ECO:0000313" key="3">
    <source>
        <dbReference type="EMBL" id="MBM0230870.1"/>
    </source>
</evidence>
<dbReference type="PROSITE" id="PS50937">
    <property type="entry name" value="HTH_MERR_2"/>
    <property type="match status" value="1"/>
</dbReference>
<dbReference type="PANTHER" id="PTHR30204:SF93">
    <property type="entry name" value="HTH MERR-TYPE DOMAIN-CONTAINING PROTEIN"/>
    <property type="match status" value="1"/>
</dbReference>
<reference evidence="3 4" key="1">
    <citation type="submission" date="2021-01" db="EMBL/GenBank/DDBJ databases">
        <title>Draft genome sequence of Micromonospora sp. strain STR1_7.</title>
        <authorList>
            <person name="Karlyshev A."/>
            <person name="Jawad R."/>
        </authorList>
    </citation>
    <scope>NUCLEOTIDE SEQUENCE [LARGE SCALE GENOMIC DNA]</scope>
    <source>
        <strain evidence="3 4">STR1-7</strain>
    </source>
</reference>
<evidence type="ECO:0000259" key="2">
    <source>
        <dbReference type="PROSITE" id="PS50937"/>
    </source>
</evidence>
<proteinExistence type="predicted"/>
<gene>
    <name evidence="3" type="ORF">JNW91_02640</name>
</gene>
<evidence type="ECO:0000256" key="1">
    <source>
        <dbReference type="ARBA" id="ARBA00023125"/>
    </source>
</evidence>
<keyword evidence="1" id="KW-0238">DNA-binding</keyword>
<dbReference type="Gene3D" id="1.10.1660.10">
    <property type="match status" value="1"/>
</dbReference>
<dbReference type="PANTHER" id="PTHR30204">
    <property type="entry name" value="REDOX-CYCLING DRUG-SENSING TRANSCRIPTIONAL ACTIVATOR SOXR"/>
    <property type="match status" value="1"/>
</dbReference>
<dbReference type="InterPro" id="IPR047057">
    <property type="entry name" value="MerR_fam"/>
</dbReference>
<dbReference type="InterPro" id="IPR000551">
    <property type="entry name" value="MerR-type_HTH_dom"/>
</dbReference>
<name>A0ABS1XNN2_9ACTN</name>
<comment type="caution">
    <text evidence="3">The sequence shown here is derived from an EMBL/GenBank/DDBJ whole genome shotgun (WGS) entry which is preliminary data.</text>
</comment>
<accession>A0ABS1XNN2</accession>
<feature type="domain" description="HTH merR-type" evidence="2">
    <location>
        <begin position="1"/>
        <end position="69"/>
    </location>
</feature>